<dbReference type="AlphaFoldDB" id="A0A0D6B7Y9"/>
<accession>A0A0D6B7Y9</accession>
<evidence type="ECO:0000313" key="2">
    <source>
        <dbReference type="Proteomes" id="UP000064912"/>
    </source>
</evidence>
<reference evidence="1 2" key="1">
    <citation type="submission" date="2015-02" db="EMBL/GenBank/DDBJ databases">
        <title>Genome sequene of Rhodovulum sulfidophilum DSM 2351.</title>
        <authorList>
            <person name="Nagao N."/>
        </authorList>
    </citation>
    <scope>NUCLEOTIDE SEQUENCE [LARGE SCALE GENOMIC DNA]</scope>
    <source>
        <strain evidence="1 2">DSM 2351</strain>
    </source>
</reference>
<dbReference type="Proteomes" id="UP000064912">
    <property type="component" value="Chromosome"/>
</dbReference>
<dbReference type="KEGG" id="rsu:NHU_04090"/>
<dbReference type="PATRIC" id="fig|35806.4.peg.4194"/>
<organism evidence="1 2">
    <name type="scientific">Rhodovulum sulfidophilum</name>
    <name type="common">Rhodobacter sulfidophilus</name>
    <dbReference type="NCBI Taxonomy" id="35806"/>
    <lineage>
        <taxon>Bacteria</taxon>
        <taxon>Pseudomonadati</taxon>
        <taxon>Pseudomonadota</taxon>
        <taxon>Alphaproteobacteria</taxon>
        <taxon>Rhodobacterales</taxon>
        <taxon>Paracoccaceae</taxon>
        <taxon>Rhodovulum</taxon>
    </lineage>
</organism>
<sequence length="106" mass="11387">MSDGNSHFLMALGRVDGGHAIEVADEQLREVISAVNRTGKKGTVTVTLEVNPNGETGFAVTARVKATAPQLQFGQSFFFMGRDGDLTREAPNYVQQSLLKAEAFNG</sequence>
<proteinExistence type="predicted"/>
<dbReference type="GeneID" id="93537764"/>
<name>A0A0D6B7Y9_RHOSU</name>
<protein>
    <submittedName>
        <fullName evidence="1">Uncharacterized protein</fullName>
    </submittedName>
</protein>
<evidence type="ECO:0000313" key="1">
    <source>
        <dbReference type="EMBL" id="BAQ71212.1"/>
    </source>
</evidence>
<gene>
    <name evidence="1" type="ORF">NHU_04090</name>
</gene>
<dbReference type="EMBL" id="AP014800">
    <property type="protein sequence ID" value="BAQ71212.1"/>
    <property type="molecule type" value="Genomic_DNA"/>
</dbReference>
<dbReference type="RefSeq" id="WP_042456685.1">
    <property type="nucleotide sequence ID" value="NZ_CP015421.1"/>
</dbReference>